<dbReference type="InterPro" id="IPR036928">
    <property type="entry name" value="AS_sf"/>
</dbReference>
<dbReference type="PANTHER" id="PTHR11895:SF7">
    <property type="entry name" value="GLUTAMYL-TRNA(GLN) AMIDOTRANSFERASE SUBUNIT A, MITOCHONDRIAL"/>
    <property type="match status" value="1"/>
</dbReference>
<feature type="compositionally biased region" description="Basic and acidic residues" evidence="2">
    <location>
        <begin position="1"/>
        <end position="19"/>
    </location>
</feature>
<comment type="similarity">
    <text evidence="1">Belongs to the amidase family.</text>
</comment>
<feature type="domain" description="Amidase" evidence="3">
    <location>
        <begin position="116"/>
        <end position="535"/>
    </location>
</feature>
<protein>
    <submittedName>
        <fullName evidence="4">Amidase</fullName>
    </submittedName>
</protein>
<comment type="caution">
    <text evidence="4">The sequence shown here is derived from an EMBL/GenBank/DDBJ whole genome shotgun (WGS) entry which is preliminary data.</text>
</comment>
<dbReference type="AlphaFoldDB" id="A0A5A7NRY9"/>
<keyword evidence="5" id="KW-1185">Reference proteome</keyword>
<proteinExistence type="inferred from homology"/>
<dbReference type="Proteomes" id="UP000325307">
    <property type="component" value="Unassembled WGS sequence"/>
</dbReference>
<dbReference type="InterPro" id="IPR023631">
    <property type="entry name" value="Amidase_dom"/>
</dbReference>
<dbReference type="RefSeq" id="WP_149957150.1">
    <property type="nucleotide sequence ID" value="NZ_BKDJ01000010.1"/>
</dbReference>
<feature type="compositionally biased region" description="Low complexity" evidence="2">
    <location>
        <begin position="59"/>
        <end position="72"/>
    </location>
</feature>
<sequence length="556" mass="57064">MTATDTRADGSREAIRRQAEAGQALTRSRALPASPDAGELDPDAYAARLARLRGAARPSGVASSGAVASDAGTPATWEGAQREGAQREGAGGDTGRPDVAGLLGVFGSGTATPSAVLERYLDHWAGSATTAAAVLHRIEGAREAAAASDARWAAGTARPLEGIPFGVKDIIDVAGAQVTCGSLQTGDRTATEDAAVVARLREAGAIPVAMVATTEFAMGSAWNARYGPVPNPWNPGRWTGGSSTGSGAGLAAGLFPFALGTDTGGSIRIPSAFCGTTGLKPTYGRLPRTGVATLSWSLDHVGPMGLSAADLQLLLPVLDGSPPASAAPVPALPGPAGAPLAGTGLGVLGGWHGEPVDAAVAEAFAKALDTLRSLGAEVKVFDAPGYDPELSHVEAWNVFYGEIAATQEANLPRQELFDAGTRDRFEQGRRLAAIDYLRGLRRRAGVLEALLEGMDASGVDYLVLPTVPAAAPRLADMTMLVNGEALNIHDVLPRNTRIFDYTGMPALALPMGFDAEAMPLSLQVAGRPWDDEGVLAVGAAFQSATGFHRRVPGTEC</sequence>
<dbReference type="Pfam" id="PF01425">
    <property type="entry name" value="Amidase"/>
    <property type="match status" value="1"/>
</dbReference>
<evidence type="ECO:0000259" key="3">
    <source>
        <dbReference type="Pfam" id="PF01425"/>
    </source>
</evidence>
<evidence type="ECO:0000256" key="2">
    <source>
        <dbReference type="SAM" id="MobiDB-lite"/>
    </source>
</evidence>
<reference evidence="4 5" key="1">
    <citation type="submission" date="2019-09" db="EMBL/GenBank/DDBJ databases">
        <title>Arthrobacter zafarii sp. nov., a moderately thermotolerant and halotolerant actinobacterium isolated from Cholistan desert soil of Pakistan.</title>
        <authorList>
            <person name="Amin A."/>
            <person name="Ahmed I."/>
            <person name="Khalid N."/>
            <person name="Schumann P."/>
            <person name="Busse H.J."/>
            <person name="Khan I.U."/>
            <person name="Li S."/>
            <person name="Li W.J."/>
        </authorList>
    </citation>
    <scope>NUCLEOTIDE SEQUENCE [LARGE SCALE GENOMIC DNA]</scope>
    <source>
        <strain evidence="4 5">NCCP-1664</strain>
    </source>
</reference>
<dbReference type="OrthoDB" id="182039at2"/>
<accession>A0A5A7NRY9</accession>
<dbReference type="InterPro" id="IPR000120">
    <property type="entry name" value="Amidase"/>
</dbReference>
<organism evidence="4 5">
    <name type="scientific">Zafaria cholistanensis</name>
    <dbReference type="NCBI Taxonomy" id="1682741"/>
    <lineage>
        <taxon>Bacteria</taxon>
        <taxon>Bacillati</taxon>
        <taxon>Actinomycetota</taxon>
        <taxon>Actinomycetes</taxon>
        <taxon>Micrococcales</taxon>
        <taxon>Micrococcaceae</taxon>
        <taxon>Zafaria</taxon>
    </lineage>
</organism>
<feature type="region of interest" description="Disordered" evidence="2">
    <location>
        <begin position="1"/>
        <end position="42"/>
    </location>
</feature>
<evidence type="ECO:0000313" key="4">
    <source>
        <dbReference type="EMBL" id="GER23565.1"/>
    </source>
</evidence>
<dbReference type="EMBL" id="BKDJ01000010">
    <property type="protein sequence ID" value="GER23565.1"/>
    <property type="molecule type" value="Genomic_DNA"/>
</dbReference>
<evidence type="ECO:0000313" key="5">
    <source>
        <dbReference type="Proteomes" id="UP000325307"/>
    </source>
</evidence>
<dbReference type="SUPFAM" id="SSF75304">
    <property type="entry name" value="Amidase signature (AS) enzymes"/>
    <property type="match status" value="1"/>
</dbReference>
<evidence type="ECO:0000256" key="1">
    <source>
        <dbReference type="ARBA" id="ARBA00009199"/>
    </source>
</evidence>
<feature type="region of interest" description="Disordered" evidence="2">
    <location>
        <begin position="59"/>
        <end position="97"/>
    </location>
</feature>
<dbReference type="Gene3D" id="3.90.1300.10">
    <property type="entry name" value="Amidase signature (AS) domain"/>
    <property type="match status" value="1"/>
</dbReference>
<gene>
    <name evidence="4" type="ORF">NCCP1664_20600</name>
</gene>
<dbReference type="GO" id="GO:0003824">
    <property type="term" value="F:catalytic activity"/>
    <property type="evidence" value="ECO:0007669"/>
    <property type="project" value="InterPro"/>
</dbReference>
<name>A0A5A7NRY9_9MICC</name>
<dbReference type="PANTHER" id="PTHR11895">
    <property type="entry name" value="TRANSAMIDASE"/>
    <property type="match status" value="1"/>
</dbReference>